<evidence type="ECO:0000313" key="9">
    <source>
        <dbReference type="EMBL" id="CAF2205328.1"/>
    </source>
</evidence>
<protein>
    <recommendedName>
        <fullName evidence="11">Protein sleepless</fullName>
    </recommendedName>
</protein>
<dbReference type="OrthoDB" id="8188641at2759"/>
<dbReference type="Proteomes" id="UP000663824">
    <property type="component" value="Unassembled WGS sequence"/>
</dbReference>
<dbReference type="EMBL" id="CAJNRF010001566">
    <property type="protein sequence ID" value="CAF2018120.1"/>
    <property type="molecule type" value="Genomic_DNA"/>
</dbReference>
<dbReference type="Proteomes" id="UP000663856">
    <property type="component" value="Unassembled WGS sequence"/>
</dbReference>
<keyword evidence="3" id="KW-0472">Membrane</keyword>
<dbReference type="EMBL" id="CAJNRE010019665">
    <property type="protein sequence ID" value="CAF2205328.1"/>
    <property type="molecule type" value="Genomic_DNA"/>
</dbReference>
<evidence type="ECO:0000313" key="7">
    <source>
        <dbReference type="EMBL" id="CAF2018120.1"/>
    </source>
</evidence>
<feature type="transmembrane region" description="Helical" evidence="3">
    <location>
        <begin position="118"/>
        <end position="135"/>
    </location>
</feature>
<proteinExistence type="predicted"/>
<gene>
    <name evidence="5" type="ORF">CJN711_LOCUS30717</name>
    <name evidence="6" type="ORF">KQP761_LOCUS37018</name>
    <name evidence="9" type="ORF">MBJ925_LOCUS35598</name>
    <name evidence="7" type="ORF">WKI299_LOCUS5632</name>
    <name evidence="8" type="ORF">XDN619_LOCUS7668</name>
</gene>
<feature type="chain" id="PRO_5036413018" description="Protein sleepless" evidence="4">
    <location>
        <begin position="23"/>
        <end position="136"/>
    </location>
</feature>
<keyword evidence="1 4" id="KW-0732">Signal</keyword>
<dbReference type="PANTHER" id="PTHR33562:SF18">
    <property type="entry name" value="BOUDIN-RELATED"/>
    <property type="match status" value="1"/>
</dbReference>
<dbReference type="InterPro" id="IPR050975">
    <property type="entry name" value="Sleep_regulator"/>
</dbReference>
<dbReference type="InterPro" id="IPR031424">
    <property type="entry name" value="QVR-like"/>
</dbReference>
<dbReference type="Proteomes" id="UP000663834">
    <property type="component" value="Unassembled WGS sequence"/>
</dbReference>
<evidence type="ECO:0000313" key="5">
    <source>
        <dbReference type="EMBL" id="CAF1555132.1"/>
    </source>
</evidence>
<dbReference type="SUPFAM" id="SSF57302">
    <property type="entry name" value="Snake toxin-like"/>
    <property type="match status" value="1"/>
</dbReference>
<evidence type="ECO:0000256" key="1">
    <source>
        <dbReference type="ARBA" id="ARBA00022729"/>
    </source>
</evidence>
<dbReference type="Pfam" id="PF17064">
    <property type="entry name" value="QVR"/>
    <property type="match status" value="1"/>
</dbReference>
<evidence type="ECO:0008006" key="11">
    <source>
        <dbReference type="Google" id="ProtNLM"/>
    </source>
</evidence>
<keyword evidence="2" id="KW-0325">Glycoprotein</keyword>
<evidence type="ECO:0000256" key="3">
    <source>
        <dbReference type="SAM" id="Phobius"/>
    </source>
</evidence>
<dbReference type="EMBL" id="CAJNOV010014556">
    <property type="protein sequence ID" value="CAF1555132.1"/>
    <property type="molecule type" value="Genomic_DNA"/>
</dbReference>
<reference evidence="7" key="1">
    <citation type="submission" date="2021-02" db="EMBL/GenBank/DDBJ databases">
        <authorList>
            <person name="Nowell W R."/>
        </authorList>
    </citation>
    <scope>NUCLEOTIDE SEQUENCE</scope>
</reference>
<evidence type="ECO:0000313" key="6">
    <source>
        <dbReference type="EMBL" id="CAF1682193.1"/>
    </source>
</evidence>
<dbReference type="GO" id="GO:0030431">
    <property type="term" value="P:sleep"/>
    <property type="evidence" value="ECO:0007669"/>
    <property type="project" value="InterPro"/>
</dbReference>
<evidence type="ECO:0000256" key="2">
    <source>
        <dbReference type="ARBA" id="ARBA00023180"/>
    </source>
</evidence>
<accession>A0A816NBH9</accession>
<comment type="caution">
    <text evidence="7">The sequence shown here is derived from an EMBL/GenBank/DDBJ whole genome shotgun (WGS) entry which is preliminary data.</text>
</comment>
<dbReference type="Proteomes" id="UP000663855">
    <property type="component" value="Unassembled WGS sequence"/>
</dbReference>
<name>A0A816NBH9_9BILA</name>
<evidence type="ECO:0000256" key="4">
    <source>
        <dbReference type="SAM" id="SignalP"/>
    </source>
</evidence>
<dbReference type="PANTHER" id="PTHR33562">
    <property type="entry name" value="ATILLA, ISOFORM B-RELATED-RELATED"/>
    <property type="match status" value="1"/>
</dbReference>
<evidence type="ECO:0000313" key="10">
    <source>
        <dbReference type="Proteomes" id="UP000663856"/>
    </source>
</evidence>
<dbReference type="InterPro" id="IPR045860">
    <property type="entry name" value="Snake_toxin-like_sf"/>
</dbReference>
<keyword evidence="3" id="KW-1133">Transmembrane helix</keyword>
<evidence type="ECO:0000313" key="8">
    <source>
        <dbReference type="EMBL" id="CAF2046264.1"/>
    </source>
</evidence>
<keyword evidence="3" id="KW-0812">Transmembrane</keyword>
<feature type="signal peptide" evidence="4">
    <location>
        <begin position="1"/>
        <end position="22"/>
    </location>
</feature>
<dbReference type="Proteomes" id="UP000663887">
    <property type="component" value="Unassembled WGS sequence"/>
</dbReference>
<sequence>MMMKYLLCLILTFGIFIHVSNALNCFVCDSKEDEHCPETWTRQDLLPVECGGPDGVHDARFCIKTIAVFGGAVATKRFCSSRDMDNQCLEVKYPQDEKMYYSCTYTCSYDGCNGTSRLYVSAIFVLFFLSIQLFCF</sequence>
<dbReference type="EMBL" id="CAJNOW010020973">
    <property type="protein sequence ID" value="CAF1682193.1"/>
    <property type="molecule type" value="Genomic_DNA"/>
</dbReference>
<dbReference type="EMBL" id="CAJNRG010002326">
    <property type="protein sequence ID" value="CAF2046264.1"/>
    <property type="molecule type" value="Genomic_DNA"/>
</dbReference>
<dbReference type="CDD" id="cd23590">
    <property type="entry name" value="TFP_LU_ECD_Bou"/>
    <property type="match status" value="1"/>
</dbReference>
<organism evidence="7 10">
    <name type="scientific">Rotaria magnacalcarata</name>
    <dbReference type="NCBI Taxonomy" id="392030"/>
    <lineage>
        <taxon>Eukaryota</taxon>
        <taxon>Metazoa</taxon>
        <taxon>Spiralia</taxon>
        <taxon>Gnathifera</taxon>
        <taxon>Rotifera</taxon>
        <taxon>Eurotatoria</taxon>
        <taxon>Bdelloidea</taxon>
        <taxon>Philodinida</taxon>
        <taxon>Philodinidae</taxon>
        <taxon>Rotaria</taxon>
    </lineage>
</organism>
<dbReference type="GO" id="GO:0032222">
    <property type="term" value="P:regulation of synaptic transmission, cholinergic"/>
    <property type="evidence" value="ECO:0007669"/>
    <property type="project" value="InterPro"/>
</dbReference>
<dbReference type="AlphaFoldDB" id="A0A816NBH9"/>